<dbReference type="AlphaFoldDB" id="A0A4Q9HNF6"/>
<feature type="compositionally biased region" description="Low complexity" evidence="1">
    <location>
        <begin position="330"/>
        <end position="347"/>
    </location>
</feature>
<dbReference type="Proteomes" id="UP000292452">
    <property type="component" value="Unassembled WGS sequence"/>
</dbReference>
<comment type="caution">
    <text evidence="3">The sequence shown here is derived from an EMBL/GenBank/DDBJ whole genome shotgun (WGS) entry which is preliminary data.</text>
</comment>
<dbReference type="EMBL" id="SIXH01000344">
    <property type="protein sequence ID" value="TBO56393.1"/>
    <property type="molecule type" value="Genomic_DNA"/>
</dbReference>
<dbReference type="PANTHER" id="PTHR18640">
    <property type="entry name" value="SOLUTE CARRIER FAMILY 10 MEMBER 7"/>
    <property type="match status" value="1"/>
</dbReference>
<evidence type="ECO:0000256" key="2">
    <source>
        <dbReference type="SAM" id="Phobius"/>
    </source>
</evidence>
<feature type="transmembrane region" description="Helical" evidence="2">
    <location>
        <begin position="237"/>
        <end position="261"/>
    </location>
</feature>
<dbReference type="InterPro" id="IPR016833">
    <property type="entry name" value="Put_Na-Bile_cotransptr"/>
</dbReference>
<keyword evidence="2" id="KW-0812">Transmembrane</keyword>
<evidence type="ECO:0000313" key="3">
    <source>
        <dbReference type="EMBL" id="TBO56393.1"/>
    </source>
</evidence>
<gene>
    <name evidence="3" type="ORF">EYS09_28200</name>
</gene>
<reference evidence="3 4" key="1">
    <citation type="submission" date="2019-02" db="EMBL/GenBank/DDBJ databases">
        <title>Draft Genome Sequence of Streptomyces sp. AM-2504, identified by 16S rRNA comparative analysis as a Streptomyces Kasugaensis strain.</title>
        <authorList>
            <person name="Napolioni V."/>
            <person name="Giuliodori A.M."/>
            <person name="Spurio R."/>
            <person name="Fabbretti A."/>
        </authorList>
    </citation>
    <scope>NUCLEOTIDE SEQUENCE [LARGE SCALE GENOMIC DNA]</scope>
    <source>
        <strain evidence="3 4">AM-2504</strain>
    </source>
</reference>
<feature type="transmembrane region" description="Helical" evidence="2">
    <location>
        <begin position="209"/>
        <end position="231"/>
    </location>
</feature>
<evidence type="ECO:0000256" key="1">
    <source>
        <dbReference type="SAM" id="MobiDB-lite"/>
    </source>
</evidence>
<feature type="transmembrane region" description="Helical" evidence="2">
    <location>
        <begin position="37"/>
        <end position="55"/>
    </location>
</feature>
<feature type="transmembrane region" description="Helical" evidence="2">
    <location>
        <begin position="130"/>
        <end position="153"/>
    </location>
</feature>
<dbReference type="GO" id="GO:0005886">
    <property type="term" value="C:plasma membrane"/>
    <property type="evidence" value="ECO:0007669"/>
    <property type="project" value="TreeGrafter"/>
</dbReference>
<keyword evidence="2" id="KW-0472">Membrane</keyword>
<evidence type="ECO:0000313" key="4">
    <source>
        <dbReference type="Proteomes" id="UP000292452"/>
    </source>
</evidence>
<feature type="transmembrane region" description="Helical" evidence="2">
    <location>
        <begin position="104"/>
        <end position="123"/>
    </location>
</feature>
<feature type="transmembrane region" description="Helical" evidence="2">
    <location>
        <begin position="12"/>
        <end position="31"/>
    </location>
</feature>
<feature type="region of interest" description="Disordered" evidence="1">
    <location>
        <begin position="328"/>
        <end position="347"/>
    </location>
</feature>
<dbReference type="PIRSF" id="PIRSF026166">
    <property type="entry name" value="UCP026166"/>
    <property type="match status" value="1"/>
</dbReference>
<keyword evidence="2" id="KW-1133">Transmembrane helix</keyword>
<accession>A0A4Q9HNF6</accession>
<proteinExistence type="predicted"/>
<dbReference type="Gene3D" id="1.20.1530.20">
    <property type="match status" value="1"/>
</dbReference>
<feature type="transmembrane region" description="Helical" evidence="2">
    <location>
        <begin position="282"/>
        <end position="306"/>
    </location>
</feature>
<feature type="transmembrane region" description="Helical" evidence="2">
    <location>
        <begin position="165"/>
        <end position="188"/>
    </location>
</feature>
<dbReference type="InterPro" id="IPR038770">
    <property type="entry name" value="Na+/solute_symporter_sf"/>
</dbReference>
<organism evidence="3 4">
    <name type="scientific">Streptomyces kasugaensis</name>
    <dbReference type="NCBI Taxonomy" id="1946"/>
    <lineage>
        <taxon>Bacteria</taxon>
        <taxon>Bacillati</taxon>
        <taxon>Actinomycetota</taxon>
        <taxon>Actinomycetes</taxon>
        <taxon>Kitasatosporales</taxon>
        <taxon>Streptomycetaceae</taxon>
        <taxon>Streptomyces</taxon>
    </lineage>
</organism>
<dbReference type="RefSeq" id="WP_131125343.1">
    <property type="nucleotide sequence ID" value="NZ_SIXH01000344.1"/>
</dbReference>
<sequence length="347" mass="36361">MRIVRGPLRRVDWYIIALLAVIGLAALLPARGPAADGLGWATKAAVALLFFLYGARLSPKAAYEGLRHWRLHVPILLLTFAVFPLLGLTVLLLPPTWLGPGLTAGVLFLCLLPSTVQSSVAFTSIARGNVTAAVCSATFSSLLGLVITPLLAVRLLGTGQEAGSLISAAQAVGILVQLFLPFALGQLARPWISAWVTRHRRLTVLCDRGSILLVVYAAFSQGVTAGIWHQVPPARLLALVAISLALFAATFGLAGAATRLLRFSHADRVTAVFSGSQKSLASGLPMAAVLFPAAEVGIIVLPLMIYHTSQLLICAALSRRWSRAPVLPDTAPTRTSPAAAGAAGPNG</sequence>
<name>A0A4Q9HNF6_STRKA</name>
<feature type="transmembrane region" description="Helical" evidence="2">
    <location>
        <begin position="75"/>
        <end position="98"/>
    </location>
</feature>
<protein>
    <submittedName>
        <fullName evidence="3">Bile acid:sodium symporter</fullName>
    </submittedName>
</protein>
<dbReference type="Pfam" id="PF13593">
    <property type="entry name" value="SBF_like"/>
    <property type="match status" value="1"/>
</dbReference>
<dbReference type="PANTHER" id="PTHR18640:SF5">
    <property type="entry name" value="SODIUM_BILE ACID COTRANSPORTER 7"/>
    <property type="match status" value="1"/>
</dbReference>
<keyword evidence="4" id="KW-1185">Reference proteome</keyword>